<dbReference type="Pfam" id="PF00501">
    <property type="entry name" value="AMP-binding"/>
    <property type="match status" value="1"/>
</dbReference>
<keyword evidence="1" id="KW-0596">Phosphopantetheine</keyword>
<gene>
    <name evidence="5" type="ORF">R7226_11035</name>
</gene>
<dbReference type="PROSITE" id="PS00455">
    <property type="entry name" value="AMP_BINDING"/>
    <property type="match status" value="1"/>
</dbReference>
<evidence type="ECO:0000256" key="2">
    <source>
        <dbReference type="ARBA" id="ARBA00022553"/>
    </source>
</evidence>
<name>A0ABU4HNI3_9ACTN</name>
<accession>A0ABU4HNI3</accession>
<keyword evidence="6" id="KW-1185">Reference proteome</keyword>
<protein>
    <submittedName>
        <fullName evidence="5">Amino acid adenylation domain-containing protein</fullName>
    </submittedName>
</protein>
<dbReference type="InterPro" id="IPR009081">
    <property type="entry name" value="PP-bd_ACP"/>
</dbReference>
<dbReference type="InterPro" id="IPR045851">
    <property type="entry name" value="AMP-bd_C_sf"/>
</dbReference>
<dbReference type="RefSeq" id="WP_318597209.1">
    <property type="nucleotide sequence ID" value="NZ_JAWSTH010000023.1"/>
</dbReference>
<dbReference type="InterPro" id="IPR036291">
    <property type="entry name" value="NAD(P)-bd_dom_sf"/>
</dbReference>
<evidence type="ECO:0000313" key="6">
    <source>
        <dbReference type="Proteomes" id="UP001284601"/>
    </source>
</evidence>
<dbReference type="InterPro" id="IPR000873">
    <property type="entry name" value="AMP-dep_synth/lig_dom"/>
</dbReference>
<dbReference type="Gene3D" id="3.40.50.720">
    <property type="entry name" value="NAD(P)-binding Rossmann-like Domain"/>
    <property type="match status" value="1"/>
</dbReference>
<feature type="region of interest" description="Disordered" evidence="3">
    <location>
        <begin position="149"/>
        <end position="170"/>
    </location>
</feature>
<dbReference type="PANTHER" id="PTHR44845:SF6">
    <property type="entry name" value="BETA-ALANINE-ACTIVATING ENZYME"/>
    <property type="match status" value="1"/>
</dbReference>
<keyword evidence="2" id="KW-0597">Phosphoprotein</keyword>
<organism evidence="5 6">
    <name type="scientific">Conexibacter stalactiti</name>
    <dbReference type="NCBI Taxonomy" id="1940611"/>
    <lineage>
        <taxon>Bacteria</taxon>
        <taxon>Bacillati</taxon>
        <taxon>Actinomycetota</taxon>
        <taxon>Thermoleophilia</taxon>
        <taxon>Solirubrobacterales</taxon>
        <taxon>Conexibacteraceae</taxon>
        <taxon>Conexibacter</taxon>
    </lineage>
</organism>
<dbReference type="InterPro" id="IPR013120">
    <property type="entry name" value="FAR_NAD-bd"/>
</dbReference>
<dbReference type="InterPro" id="IPR020806">
    <property type="entry name" value="PKS_PP-bd"/>
</dbReference>
<dbReference type="InterPro" id="IPR010071">
    <property type="entry name" value="AA_adenyl_dom"/>
</dbReference>
<dbReference type="Pfam" id="PF07993">
    <property type="entry name" value="NAD_binding_4"/>
    <property type="match status" value="1"/>
</dbReference>
<evidence type="ECO:0000313" key="5">
    <source>
        <dbReference type="EMBL" id="MDW5594876.1"/>
    </source>
</evidence>
<sequence length="1000" mass="106975">MPQPTTPDEARTTETTAAFALERTIVDHVAGHAAATPEALAVSDGRSSLTYRELDARANRLAHVLRAHGAGDERCVALCVGPSTEMVLGALATLKAGSAYVPIDPEYPQERVALILEDTDPVAVLVDETTPPEVLAATADRAIHLSADPEEHDHAGREADSPPADPPGPRSLAYIVFTSGSTGRPKGVEVEHRSLANLVQALAWQCGATREDRFAQTASPSFDATVMEIWHPLFAGASLHISPRVLRRDPRALVDWMAEHEITVTMVATALVAMLFGRGELYRRLPKMRWLSTGGAALLARPAADTPYPLVNMYGPTETTVIATEGIVPSDGDAPPTIGRPLRGVLIHILDPHLREVAPGAIGEIWIGGVQVARGYRNRPDLTAERFRPDPYGDGPDARMYRSGDLGCWRADGEIDFHGRADDQIEIRGYRIEPQEVEAALTSHPAIVDAIAIAVTHGRRGEQLAAYYTATEPAPSAAEVRAHARSILPEYMVPTTFTRVERFALTPNGKFDRKALPAPPLRRADLDGAYVAPRSAREERIAEVFARVLELDEVGIDDDFFALGGDSLDAVECVGGLSEQLGHELAVQELYAAPTVARLLAAVDGAGAAVAIDWAAEMEPRLDGIVPVARAPRSGGRTILLTGASGFIGPHLLAELATATRAEGGRVIALVRAPSVIGGAERLQRALLAERRDLSADWARVVVLPGDLALPRFGLSEEAFAQLASELDAIVHSGAMVHHLYDYGRLRAPNVEGTRTVLRLARLAGDIPLRYVSSISTGLVLDEGRLVERGDVATAPPEGGGYAETKWVAERMALAAAREGLPVDVVRLPRAMGAEHSGATSTHDAAVRLIRGCIELGAYPRWGGWEPWAPVDDLAAAVAHAPFATTPVLTYPPATVTAFEPVLRAVATYGYALEPLPLDAWQQRLRAAGATNAAAAVFAEFGLDGDGWEQLYGEPPIGDDWALEPRLPGPGLPPLDAAYTWRTLDYLVSVGYLPPPATRG</sequence>
<dbReference type="SUPFAM" id="SSF51735">
    <property type="entry name" value="NAD(P)-binding Rossmann-fold domains"/>
    <property type="match status" value="1"/>
</dbReference>
<dbReference type="Pfam" id="PF13193">
    <property type="entry name" value="AMP-binding_C"/>
    <property type="match status" value="1"/>
</dbReference>
<dbReference type="Gene3D" id="3.40.50.12780">
    <property type="entry name" value="N-terminal domain of ligase-like"/>
    <property type="match status" value="1"/>
</dbReference>
<dbReference type="InterPro" id="IPR020845">
    <property type="entry name" value="AMP-binding_CS"/>
</dbReference>
<dbReference type="SUPFAM" id="SSF47336">
    <property type="entry name" value="ACP-like"/>
    <property type="match status" value="1"/>
</dbReference>
<reference evidence="6" key="1">
    <citation type="submission" date="2023-07" db="EMBL/GenBank/DDBJ databases">
        <title>Conexibacter stalactiti sp. nov., isolated from stalactites in a lava cave and emended description of the genus Conexibacter.</title>
        <authorList>
            <person name="Lee S.D."/>
        </authorList>
    </citation>
    <scope>NUCLEOTIDE SEQUENCE [LARGE SCALE GENOMIC DNA]</scope>
    <source>
        <strain evidence="6">KCTC 39840</strain>
    </source>
</reference>
<dbReference type="InterPro" id="IPR036736">
    <property type="entry name" value="ACP-like_sf"/>
</dbReference>
<reference evidence="5 6" key="2">
    <citation type="submission" date="2023-10" db="EMBL/GenBank/DDBJ databases">
        <authorList>
            <person name="Han X.F."/>
        </authorList>
    </citation>
    <scope>NUCLEOTIDE SEQUENCE [LARGE SCALE GENOMIC DNA]</scope>
    <source>
        <strain evidence="5 6">KCTC 39840</strain>
    </source>
</reference>
<dbReference type="Pfam" id="PF00550">
    <property type="entry name" value="PP-binding"/>
    <property type="match status" value="1"/>
</dbReference>
<proteinExistence type="predicted"/>
<dbReference type="Gene3D" id="1.10.1200.10">
    <property type="entry name" value="ACP-like"/>
    <property type="match status" value="1"/>
</dbReference>
<dbReference type="CDD" id="cd05930">
    <property type="entry name" value="A_NRPS"/>
    <property type="match status" value="1"/>
</dbReference>
<dbReference type="NCBIfam" id="TIGR01746">
    <property type="entry name" value="Thioester-redct"/>
    <property type="match status" value="1"/>
</dbReference>
<evidence type="ECO:0000256" key="3">
    <source>
        <dbReference type="SAM" id="MobiDB-lite"/>
    </source>
</evidence>
<feature type="domain" description="Carrier" evidence="4">
    <location>
        <begin position="532"/>
        <end position="607"/>
    </location>
</feature>
<dbReference type="Proteomes" id="UP001284601">
    <property type="component" value="Unassembled WGS sequence"/>
</dbReference>
<dbReference type="EMBL" id="JAWSTH010000023">
    <property type="protein sequence ID" value="MDW5594876.1"/>
    <property type="molecule type" value="Genomic_DNA"/>
</dbReference>
<dbReference type="InterPro" id="IPR025110">
    <property type="entry name" value="AMP-bd_C"/>
</dbReference>
<dbReference type="SMART" id="SM00823">
    <property type="entry name" value="PKS_PP"/>
    <property type="match status" value="1"/>
</dbReference>
<dbReference type="PROSITE" id="PS50075">
    <property type="entry name" value="CARRIER"/>
    <property type="match status" value="1"/>
</dbReference>
<dbReference type="Gene3D" id="3.30.300.30">
    <property type="match status" value="1"/>
</dbReference>
<evidence type="ECO:0000256" key="1">
    <source>
        <dbReference type="ARBA" id="ARBA00022450"/>
    </source>
</evidence>
<dbReference type="InterPro" id="IPR010080">
    <property type="entry name" value="Thioester_reductase-like_dom"/>
</dbReference>
<feature type="compositionally biased region" description="Basic and acidic residues" evidence="3">
    <location>
        <begin position="149"/>
        <end position="160"/>
    </location>
</feature>
<dbReference type="NCBIfam" id="TIGR01733">
    <property type="entry name" value="AA-adenyl-dom"/>
    <property type="match status" value="1"/>
</dbReference>
<evidence type="ECO:0000259" key="4">
    <source>
        <dbReference type="PROSITE" id="PS50075"/>
    </source>
</evidence>
<dbReference type="PANTHER" id="PTHR44845">
    <property type="entry name" value="CARRIER DOMAIN-CONTAINING PROTEIN"/>
    <property type="match status" value="1"/>
</dbReference>
<dbReference type="SUPFAM" id="SSF56801">
    <property type="entry name" value="Acetyl-CoA synthetase-like"/>
    <property type="match status" value="1"/>
</dbReference>
<dbReference type="InterPro" id="IPR042099">
    <property type="entry name" value="ANL_N_sf"/>
</dbReference>
<comment type="caution">
    <text evidence="5">The sequence shown here is derived from an EMBL/GenBank/DDBJ whole genome shotgun (WGS) entry which is preliminary data.</text>
</comment>